<feature type="compositionally biased region" description="Basic and acidic residues" evidence="1">
    <location>
        <begin position="8"/>
        <end position="21"/>
    </location>
</feature>
<organism evidence="2 3">
    <name type="scientific">Mycena pura</name>
    <dbReference type="NCBI Taxonomy" id="153505"/>
    <lineage>
        <taxon>Eukaryota</taxon>
        <taxon>Fungi</taxon>
        <taxon>Dikarya</taxon>
        <taxon>Basidiomycota</taxon>
        <taxon>Agaricomycotina</taxon>
        <taxon>Agaricomycetes</taxon>
        <taxon>Agaricomycetidae</taxon>
        <taxon>Agaricales</taxon>
        <taxon>Marasmiineae</taxon>
        <taxon>Mycenaceae</taxon>
        <taxon>Mycena</taxon>
    </lineage>
</organism>
<proteinExistence type="predicted"/>
<evidence type="ECO:0000313" key="2">
    <source>
        <dbReference type="EMBL" id="KAJ7203306.1"/>
    </source>
</evidence>
<dbReference type="Proteomes" id="UP001219525">
    <property type="component" value="Unassembled WGS sequence"/>
</dbReference>
<name>A0AAD6V7T4_9AGAR</name>
<reference evidence="2" key="1">
    <citation type="submission" date="2023-03" db="EMBL/GenBank/DDBJ databases">
        <title>Massive genome expansion in bonnet fungi (Mycena s.s.) driven by repeated elements and novel gene families across ecological guilds.</title>
        <authorList>
            <consortium name="Lawrence Berkeley National Laboratory"/>
            <person name="Harder C.B."/>
            <person name="Miyauchi S."/>
            <person name="Viragh M."/>
            <person name="Kuo A."/>
            <person name="Thoen E."/>
            <person name="Andreopoulos B."/>
            <person name="Lu D."/>
            <person name="Skrede I."/>
            <person name="Drula E."/>
            <person name="Henrissat B."/>
            <person name="Morin E."/>
            <person name="Kohler A."/>
            <person name="Barry K."/>
            <person name="LaButti K."/>
            <person name="Morin E."/>
            <person name="Salamov A."/>
            <person name="Lipzen A."/>
            <person name="Mereny Z."/>
            <person name="Hegedus B."/>
            <person name="Baldrian P."/>
            <person name="Stursova M."/>
            <person name="Weitz H."/>
            <person name="Taylor A."/>
            <person name="Grigoriev I.V."/>
            <person name="Nagy L.G."/>
            <person name="Martin F."/>
            <person name="Kauserud H."/>
        </authorList>
    </citation>
    <scope>NUCLEOTIDE SEQUENCE</scope>
    <source>
        <strain evidence="2">9144</strain>
    </source>
</reference>
<dbReference type="AlphaFoldDB" id="A0AAD6V7T4"/>
<dbReference type="EMBL" id="JARJCW010000051">
    <property type="protein sequence ID" value="KAJ7203306.1"/>
    <property type="molecule type" value="Genomic_DNA"/>
</dbReference>
<evidence type="ECO:0000256" key="1">
    <source>
        <dbReference type="SAM" id="MobiDB-lite"/>
    </source>
</evidence>
<comment type="caution">
    <text evidence="2">The sequence shown here is derived from an EMBL/GenBank/DDBJ whole genome shotgun (WGS) entry which is preliminary data.</text>
</comment>
<feature type="region of interest" description="Disordered" evidence="1">
    <location>
        <begin position="1"/>
        <end position="21"/>
    </location>
</feature>
<gene>
    <name evidence="2" type="ORF">GGX14DRAFT_398885</name>
</gene>
<accession>A0AAD6V7T4</accession>
<evidence type="ECO:0000313" key="3">
    <source>
        <dbReference type="Proteomes" id="UP001219525"/>
    </source>
</evidence>
<sequence>MSASAKTGLEESLKHRERINNADTDRLDPANLVDEQKALGQLEAASDDELGFAGLDKKFSTESLSHIGAALNLSISGKCSLWFKFRSALQEHLKSLVNDDPELDTSSAVADFFDSFENHCKPTLLAMAALHQIDVAVHTSSEQLRQKITDHLISGACTRISRVEVECDNETGNDLNVPDCAAVAEGLWGLGTAPICPFCNI</sequence>
<keyword evidence="3" id="KW-1185">Reference proteome</keyword>
<protein>
    <submittedName>
        <fullName evidence="2">Uncharacterized protein</fullName>
    </submittedName>
</protein>